<comment type="caution">
    <text evidence="1">The sequence shown here is derived from an EMBL/GenBank/DDBJ whole genome shotgun (WGS) entry which is preliminary data.</text>
</comment>
<gene>
    <name evidence="1" type="primary">RvY_17723-1</name>
    <name evidence="1" type="synonym">RvY_17723.1</name>
    <name evidence="1" type="ORF">RvY_17723</name>
</gene>
<dbReference type="AlphaFoldDB" id="A0A1D1W342"/>
<sequence>MTGVARRNRWKAGAPSCPVLLGTTPRLCATSSLAVSTLPIGEITRPQDAQIRIIRQRSSKTPKFRNQSSSNPNQYSTYFKSDTWYFGTVSTCASFDLRIDFVIFTTTGVSLMLRNPAPLRQTEHIDNMHLWQYMGLFILLGHPMTSDTADIRSCVICSSYRDGYDTQNPNVPDCASNDSAVLQKYITPCSRVLGPEVGPSNTGCFGVFYPPTNDGNVPKVYRSCINYPGFGATFTPAQAQDPSGICFYTNKFNNQPSCTCITADNCNIYSGVQWTSDGKVIAVIPTTTTAPVPPGAGAGGGATVDQTNSGAANAAGNSGAGSAIGNGGTELNGAERPGLPSGSTICVYLQFAVRHHSIITHSGQAGCCPVHAWQPRNGGRQKSGGEKGI</sequence>
<accession>A0A1D1W342</accession>
<dbReference type="Proteomes" id="UP000186922">
    <property type="component" value="Unassembled WGS sequence"/>
</dbReference>
<reference evidence="1 2" key="1">
    <citation type="journal article" date="2016" name="Nat. Commun.">
        <title>Extremotolerant tardigrade genome and improved radiotolerance of human cultured cells by tardigrade-unique protein.</title>
        <authorList>
            <person name="Hashimoto T."/>
            <person name="Horikawa D.D."/>
            <person name="Saito Y."/>
            <person name="Kuwahara H."/>
            <person name="Kozuka-Hata H."/>
            <person name="Shin-I T."/>
            <person name="Minakuchi Y."/>
            <person name="Ohishi K."/>
            <person name="Motoyama A."/>
            <person name="Aizu T."/>
            <person name="Enomoto A."/>
            <person name="Kondo K."/>
            <person name="Tanaka S."/>
            <person name="Hara Y."/>
            <person name="Koshikawa S."/>
            <person name="Sagara H."/>
            <person name="Miura T."/>
            <person name="Yokobori S."/>
            <person name="Miyagawa K."/>
            <person name="Suzuki Y."/>
            <person name="Kubo T."/>
            <person name="Oyama M."/>
            <person name="Kohara Y."/>
            <person name="Fujiyama A."/>
            <person name="Arakawa K."/>
            <person name="Katayama T."/>
            <person name="Toyoda A."/>
            <person name="Kunieda T."/>
        </authorList>
    </citation>
    <scope>NUCLEOTIDE SEQUENCE [LARGE SCALE GENOMIC DNA]</scope>
    <source>
        <strain evidence="1 2">YOKOZUNA-1</strain>
    </source>
</reference>
<name>A0A1D1W342_RAMVA</name>
<evidence type="ECO:0000313" key="2">
    <source>
        <dbReference type="Proteomes" id="UP000186922"/>
    </source>
</evidence>
<proteinExistence type="predicted"/>
<dbReference type="EMBL" id="BDGG01000016">
    <property type="protein sequence ID" value="GAV07950.1"/>
    <property type="molecule type" value="Genomic_DNA"/>
</dbReference>
<evidence type="ECO:0000313" key="1">
    <source>
        <dbReference type="EMBL" id="GAV07950.1"/>
    </source>
</evidence>
<keyword evidence="2" id="KW-1185">Reference proteome</keyword>
<organism evidence="1 2">
    <name type="scientific">Ramazzottius varieornatus</name>
    <name type="common">Water bear</name>
    <name type="synonym">Tardigrade</name>
    <dbReference type="NCBI Taxonomy" id="947166"/>
    <lineage>
        <taxon>Eukaryota</taxon>
        <taxon>Metazoa</taxon>
        <taxon>Ecdysozoa</taxon>
        <taxon>Tardigrada</taxon>
        <taxon>Eutardigrada</taxon>
        <taxon>Parachela</taxon>
        <taxon>Hypsibioidea</taxon>
        <taxon>Ramazzottiidae</taxon>
        <taxon>Ramazzottius</taxon>
    </lineage>
</organism>
<protein>
    <submittedName>
        <fullName evidence="1">Uncharacterized protein</fullName>
    </submittedName>
</protein>